<organism evidence="3 4">
    <name type="scientific">Steccherinum ochraceum</name>
    <dbReference type="NCBI Taxonomy" id="92696"/>
    <lineage>
        <taxon>Eukaryota</taxon>
        <taxon>Fungi</taxon>
        <taxon>Dikarya</taxon>
        <taxon>Basidiomycota</taxon>
        <taxon>Agaricomycotina</taxon>
        <taxon>Agaricomycetes</taxon>
        <taxon>Polyporales</taxon>
        <taxon>Steccherinaceae</taxon>
        <taxon>Steccherinum</taxon>
    </lineage>
</organism>
<feature type="binding site" evidence="1">
    <location>
        <position position="122"/>
    </location>
    <ligand>
        <name>ATP</name>
        <dbReference type="ChEBI" id="CHEBI:30616"/>
    </ligand>
</feature>
<accession>A0A4R0S4G9</accession>
<dbReference type="Pfam" id="PF07714">
    <property type="entry name" value="PK_Tyr_Ser-Thr"/>
    <property type="match status" value="1"/>
</dbReference>
<dbReference type="STRING" id="92696.A0A4R0S4G9"/>
<evidence type="ECO:0000313" key="3">
    <source>
        <dbReference type="EMBL" id="TCD71964.1"/>
    </source>
</evidence>
<dbReference type="PROSITE" id="PS50011">
    <property type="entry name" value="PROTEIN_KINASE_DOM"/>
    <property type="match status" value="1"/>
</dbReference>
<sequence>MDPPDLTPNVLYRGLVRSALSSSPDSGAAQDALIQLAKDEAQEALDLVWESLKPSNHSGSSDIPARNQVLQLATKLNLKHKILPSSFFIGDVVLSSTEPVGEGAFAHVYRGTYNGVEVAVKKIRAPSAEQGLTADDATCREALLWKDIEHPHILPLIGVTRTAFSSGALCLVSPWMPQGNVRATLSSHGDQPAVTTESVGEIIDEWLYQIAQGLEYLHSQGVVHGDLHGANVLLDDRDRMRLSDFGLSLIANAPSYEHGSLHGGGAVCWRAPELIDPDGFQQSGRRPTFASDVWSFGMLCIEFYLGGKPPYSESWSAYQI</sequence>
<keyword evidence="4" id="KW-1185">Reference proteome</keyword>
<dbReference type="InterPro" id="IPR051681">
    <property type="entry name" value="Ser/Thr_Kinases-Pseudokinases"/>
</dbReference>
<reference evidence="3 4" key="1">
    <citation type="submission" date="2018-11" db="EMBL/GenBank/DDBJ databases">
        <title>Genome assembly of Steccherinum ochraceum LE-BIN_3174, the white-rot fungus of the Steccherinaceae family (The Residual Polyporoid clade, Polyporales, Basidiomycota).</title>
        <authorList>
            <person name="Fedorova T.V."/>
            <person name="Glazunova O.A."/>
            <person name="Landesman E.O."/>
            <person name="Moiseenko K.V."/>
            <person name="Psurtseva N.V."/>
            <person name="Savinova O.S."/>
            <person name="Shakhova N.V."/>
            <person name="Tyazhelova T.V."/>
            <person name="Vasina D.V."/>
        </authorList>
    </citation>
    <scope>NUCLEOTIDE SEQUENCE [LARGE SCALE GENOMIC DNA]</scope>
    <source>
        <strain evidence="3 4">LE-BIN_3174</strain>
    </source>
</reference>
<proteinExistence type="predicted"/>
<dbReference type="PANTHER" id="PTHR44329">
    <property type="entry name" value="SERINE/THREONINE-PROTEIN KINASE TNNI3K-RELATED"/>
    <property type="match status" value="1"/>
</dbReference>
<evidence type="ECO:0000313" key="4">
    <source>
        <dbReference type="Proteomes" id="UP000292702"/>
    </source>
</evidence>
<keyword evidence="1" id="KW-0547">Nucleotide-binding</keyword>
<gene>
    <name evidence="3" type="ORF">EIP91_000096</name>
</gene>
<dbReference type="EMBL" id="RWJN01000001">
    <property type="protein sequence ID" value="TCD71964.1"/>
    <property type="molecule type" value="Genomic_DNA"/>
</dbReference>
<name>A0A4R0S4G9_9APHY</name>
<dbReference type="InterPro" id="IPR001245">
    <property type="entry name" value="Ser-Thr/Tyr_kinase_cat_dom"/>
</dbReference>
<dbReference type="InterPro" id="IPR017441">
    <property type="entry name" value="Protein_kinase_ATP_BS"/>
</dbReference>
<evidence type="ECO:0000256" key="1">
    <source>
        <dbReference type="PROSITE-ProRule" id="PRU10141"/>
    </source>
</evidence>
<dbReference type="AlphaFoldDB" id="A0A4R0S4G9"/>
<dbReference type="OrthoDB" id="2791079at2759"/>
<dbReference type="Proteomes" id="UP000292702">
    <property type="component" value="Unassembled WGS sequence"/>
</dbReference>
<keyword evidence="1" id="KW-0067">ATP-binding</keyword>
<dbReference type="Gene3D" id="1.10.510.10">
    <property type="entry name" value="Transferase(Phosphotransferase) domain 1"/>
    <property type="match status" value="1"/>
</dbReference>
<protein>
    <recommendedName>
        <fullName evidence="2">Protein kinase domain-containing protein</fullName>
    </recommendedName>
</protein>
<dbReference type="SUPFAM" id="SSF56112">
    <property type="entry name" value="Protein kinase-like (PK-like)"/>
    <property type="match status" value="1"/>
</dbReference>
<comment type="caution">
    <text evidence="3">The sequence shown here is derived from an EMBL/GenBank/DDBJ whole genome shotgun (WGS) entry which is preliminary data.</text>
</comment>
<dbReference type="InterPro" id="IPR000719">
    <property type="entry name" value="Prot_kinase_dom"/>
</dbReference>
<feature type="domain" description="Protein kinase" evidence="2">
    <location>
        <begin position="94"/>
        <end position="320"/>
    </location>
</feature>
<evidence type="ECO:0000259" key="2">
    <source>
        <dbReference type="PROSITE" id="PS50011"/>
    </source>
</evidence>
<dbReference type="GO" id="GO:0005524">
    <property type="term" value="F:ATP binding"/>
    <property type="evidence" value="ECO:0007669"/>
    <property type="project" value="UniProtKB-UniRule"/>
</dbReference>
<dbReference type="InterPro" id="IPR011009">
    <property type="entry name" value="Kinase-like_dom_sf"/>
</dbReference>
<dbReference type="PANTHER" id="PTHR44329:SF214">
    <property type="entry name" value="PROTEIN KINASE DOMAIN-CONTAINING PROTEIN"/>
    <property type="match status" value="1"/>
</dbReference>
<dbReference type="GO" id="GO:0004674">
    <property type="term" value="F:protein serine/threonine kinase activity"/>
    <property type="evidence" value="ECO:0007669"/>
    <property type="project" value="TreeGrafter"/>
</dbReference>
<dbReference type="PROSITE" id="PS00107">
    <property type="entry name" value="PROTEIN_KINASE_ATP"/>
    <property type="match status" value="1"/>
</dbReference>